<evidence type="ECO:0000313" key="1">
    <source>
        <dbReference type="EMBL" id="KDA45645.1"/>
    </source>
</evidence>
<dbReference type="SUPFAM" id="SSF54611">
    <property type="entry name" value="SecB-like"/>
    <property type="match status" value="1"/>
</dbReference>
<accession>A0ABR4RPE2</accession>
<dbReference type="Gene3D" id="3.10.420.10">
    <property type="entry name" value="SecB-like"/>
    <property type="match status" value="1"/>
</dbReference>
<dbReference type="EMBL" id="JMHU01000014">
    <property type="protein sequence ID" value="KDA45645.1"/>
    <property type="molecule type" value="Genomic_DNA"/>
</dbReference>
<keyword evidence="2" id="KW-1185">Reference proteome</keyword>
<dbReference type="Proteomes" id="UP000027129">
    <property type="component" value="Unassembled WGS sequence"/>
</dbReference>
<proteinExistence type="predicted"/>
<name>A0ABR4RPE2_9LACO</name>
<comment type="caution">
    <text evidence="1">The sequence shown here is derived from an EMBL/GenBank/DDBJ whole genome shotgun (WGS) entry which is preliminary data.</text>
</comment>
<evidence type="ECO:0000313" key="2">
    <source>
        <dbReference type="Proteomes" id="UP000027129"/>
    </source>
</evidence>
<reference evidence="1 2" key="1">
    <citation type="submission" date="2014-04" db="EMBL/GenBank/DDBJ databases">
        <title>Draft Genome Sequence of Lactobacillus animalis 381-IL-28.</title>
        <authorList>
            <person name="Sturino J.M."/>
            <person name="Rajendran M."/>
            <person name="Altermann E."/>
        </authorList>
    </citation>
    <scope>NUCLEOTIDE SEQUENCE [LARGE SCALE GENOMIC DNA]</scope>
    <source>
        <strain evidence="1 2">381-IL-28</strain>
    </source>
</reference>
<protein>
    <submittedName>
        <fullName evidence="1">Protein-export chaperone SecB, secB</fullName>
    </submittedName>
</protein>
<organism evidence="1 2">
    <name type="scientific">Ligilactobacillus animalis</name>
    <dbReference type="NCBI Taxonomy" id="1605"/>
    <lineage>
        <taxon>Bacteria</taxon>
        <taxon>Bacillati</taxon>
        <taxon>Bacillota</taxon>
        <taxon>Bacilli</taxon>
        <taxon>Lactobacillales</taxon>
        <taxon>Lactobacillaceae</taxon>
        <taxon>Ligilactobacillus</taxon>
    </lineage>
</organism>
<dbReference type="InterPro" id="IPR035958">
    <property type="entry name" value="SecB-like_sf"/>
</dbReference>
<sequence length="142" mass="16202">MATMEAKNVEFQKYQIHKLVFQRQEKAEILVADKGENLEVSSMIKTTPDNKNARVELTTVYHGKREELYLELWGYFTLTTKLERNEITDYLGLNGVALLLPYARSIISMVSVLDGKDALLMPTVDVLGLLKSTETFENNQKT</sequence>
<gene>
    <name evidence="1" type="ORF">Lani381_1270</name>
</gene>